<protein>
    <submittedName>
        <fullName evidence="6">OmpA family protein</fullName>
    </submittedName>
</protein>
<dbReference type="Proteomes" id="UP001501508">
    <property type="component" value="Unassembled WGS sequence"/>
</dbReference>
<keyword evidence="7" id="KW-1185">Reference proteome</keyword>
<keyword evidence="2 4" id="KW-0472">Membrane</keyword>
<gene>
    <name evidence="6" type="ORF">GCM10023091_38620</name>
</gene>
<evidence type="ECO:0000256" key="1">
    <source>
        <dbReference type="ARBA" id="ARBA00004442"/>
    </source>
</evidence>
<dbReference type="InterPro" id="IPR006665">
    <property type="entry name" value="OmpA-like"/>
</dbReference>
<dbReference type="PRINTS" id="PR01021">
    <property type="entry name" value="OMPADOMAIN"/>
</dbReference>
<organism evidence="6 7">
    <name type="scientific">Ravibacter arvi</name>
    <dbReference type="NCBI Taxonomy" id="2051041"/>
    <lineage>
        <taxon>Bacteria</taxon>
        <taxon>Pseudomonadati</taxon>
        <taxon>Bacteroidota</taxon>
        <taxon>Cytophagia</taxon>
        <taxon>Cytophagales</taxon>
        <taxon>Spirosomataceae</taxon>
        <taxon>Ravibacter</taxon>
    </lineage>
</organism>
<comment type="caution">
    <text evidence="6">The sequence shown here is derived from an EMBL/GenBank/DDBJ whole genome shotgun (WGS) entry which is preliminary data.</text>
</comment>
<evidence type="ECO:0000256" key="2">
    <source>
        <dbReference type="ARBA" id="ARBA00023136"/>
    </source>
</evidence>
<proteinExistence type="predicted"/>
<evidence type="ECO:0000313" key="7">
    <source>
        <dbReference type="Proteomes" id="UP001501508"/>
    </source>
</evidence>
<keyword evidence="3" id="KW-0998">Cell outer membrane</keyword>
<evidence type="ECO:0000256" key="4">
    <source>
        <dbReference type="PROSITE-ProRule" id="PRU00473"/>
    </source>
</evidence>
<dbReference type="EMBL" id="BAABEY010000036">
    <property type="protein sequence ID" value="GAA4446088.1"/>
    <property type="molecule type" value="Genomic_DNA"/>
</dbReference>
<accession>A0ABP8M8Q1</accession>
<comment type="subcellular location">
    <subcellularLocation>
        <location evidence="1">Cell outer membrane</location>
    </subcellularLocation>
</comment>
<evidence type="ECO:0000313" key="6">
    <source>
        <dbReference type="EMBL" id="GAA4446088.1"/>
    </source>
</evidence>
<dbReference type="InterPro" id="IPR036737">
    <property type="entry name" value="OmpA-like_sf"/>
</dbReference>
<feature type="domain" description="OmpA-like" evidence="5">
    <location>
        <begin position="200"/>
        <end position="315"/>
    </location>
</feature>
<dbReference type="PROSITE" id="PS51123">
    <property type="entry name" value="OMPA_2"/>
    <property type="match status" value="1"/>
</dbReference>
<sequence length="315" mass="34023">MKSIHIFAIAFTILAQLHVSAQSDLPGSKDHELLSRFQGSHIVGYSQKEFEAFTYPAAAGLVDYDKLKNPALAEGALTFIEYQAPAGVTATQVFRTYQTQLEKAGFRIIFSCRTSQCGSLPMHFVREYVKGSSSEIGNAMVGEAGSYLVASGQFQNNPYLVSLVVGDAGTENAARYAINFVRREKLDTDKVDVSAVTDRLQKEGRYAFYGIQFATASAVVKPESSDALKVIADYLKANPSVKALIVGHTDNTGDFAQNIALSEKRAQAVVAKLVNESGIKADRLTPVGVGMAAPLASNSSETGRAQNRRVELVIR</sequence>
<dbReference type="RefSeq" id="WP_345032247.1">
    <property type="nucleotide sequence ID" value="NZ_BAABEY010000036.1"/>
</dbReference>
<dbReference type="Pfam" id="PF16234">
    <property type="entry name" value="DUF4892"/>
    <property type="match status" value="1"/>
</dbReference>
<dbReference type="SUPFAM" id="SSF103088">
    <property type="entry name" value="OmpA-like"/>
    <property type="match status" value="1"/>
</dbReference>
<dbReference type="PANTHER" id="PTHR30329">
    <property type="entry name" value="STATOR ELEMENT OF FLAGELLAR MOTOR COMPLEX"/>
    <property type="match status" value="1"/>
</dbReference>
<reference evidence="7" key="1">
    <citation type="journal article" date="2019" name="Int. J. Syst. Evol. Microbiol.">
        <title>The Global Catalogue of Microorganisms (GCM) 10K type strain sequencing project: providing services to taxonomists for standard genome sequencing and annotation.</title>
        <authorList>
            <consortium name="The Broad Institute Genomics Platform"/>
            <consortium name="The Broad Institute Genome Sequencing Center for Infectious Disease"/>
            <person name="Wu L."/>
            <person name="Ma J."/>
        </authorList>
    </citation>
    <scope>NUCLEOTIDE SEQUENCE [LARGE SCALE GENOMIC DNA]</scope>
    <source>
        <strain evidence="7">JCM 31920</strain>
    </source>
</reference>
<dbReference type="Pfam" id="PF00691">
    <property type="entry name" value="OmpA"/>
    <property type="match status" value="1"/>
</dbReference>
<evidence type="ECO:0000259" key="5">
    <source>
        <dbReference type="PROSITE" id="PS51123"/>
    </source>
</evidence>
<dbReference type="InterPro" id="IPR032608">
    <property type="entry name" value="DUF4892"/>
</dbReference>
<dbReference type="InterPro" id="IPR006664">
    <property type="entry name" value="OMP_bac"/>
</dbReference>
<name>A0ABP8M8Q1_9BACT</name>
<dbReference type="PANTHER" id="PTHR30329:SF21">
    <property type="entry name" value="LIPOPROTEIN YIAD-RELATED"/>
    <property type="match status" value="1"/>
</dbReference>
<dbReference type="CDD" id="cd07185">
    <property type="entry name" value="OmpA_C-like"/>
    <property type="match status" value="1"/>
</dbReference>
<evidence type="ECO:0000256" key="3">
    <source>
        <dbReference type="ARBA" id="ARBA00023237"/>
    </source>
</evidence>
<dbReference type="InterPro" id="IPR050330">
    <property type="entry name" value="Bact_OuterMem_StrucFunc"/>
</dbReference>
<dbReference type="Gene3D" id="3.30.1330.60">
    <property type="entry name" value="OmpA-like domain"/>
    <property type="match status" value="1"/>
</dbReference>